<sequence length="101" mass="11425">MNHLGALDTDSVEKRVKHVRVKFTYLGAQYMSIIPLGKLPRRGRKLHIQEGQQLVDITCIRGAKYKFTPNEIGVDKILLTESKTGQTVVLKTFEADDEITL</sequence>
<proteinExistence type="predicted"/>
<evidence type="ECO:0000313" key="1">
    <source>
        <dbReference type="EMBL" id="QBK90393.1"/>
    </source>
</evidence>
<organism evidence="1">
    <name type="scientific">Pithovirus LCPAC103</name>
    <dbReference type="NCBI Taxonomy" id="2506588"/>
    <lineage>
        <taxon>Viruses</taxon>
        <taxon>Pithoviruses</taxon>
    </lineage>
</organism>
<protein>
    <submittedName>
        <fullName evidence="1">Uncharacterized protein</fullName>
    </submittedName>
</protein>
<gene>
    <name evidence="1" type="ORF">LCPAC103_00740</name>
</gene>
<dbReference type="EMBL" id="MK500481">
    <property type="protein sequence ID" value="QBK90393.1"/>
    <property type="molecule type" value="Genomic_DNA"/>
</dbReference>
<reference evidence="1" key="1">
    <citation type="journal article" date="2019" name="MBio">
        <title>Virus Genomes from Deep Sea Sediments Expand the Ocean Megavirome and Support Independent Origins of Viral Gigantism.</title>
        <authorList>
            <person name="Backstrom D."/>
            <person name="Yutin N."/>
            <person name="Jorgensen S.L."/>
            <person name="Dharamshi J."/>
            <person name="Homa F."/>
            <person name="Zaremba-Niedwiedzka K."/>
            <person name="Spang A."/>
            <person name="Wolf Y.I."/>
            <person name="Koonin E.V."/>
            <person name="Ettema T.J."/>
        </authorList>
    </citation>
    <scope>NUCLEOTIDE SEQUENCE</scope>
</reference>
<accession>A0A481Z3D1</accession>
<name>A0A481Z3D1_9VIRU</name>